<dbReference type="GO" id="GO:0005856">
    <property type="term" value="C:cytoskeleton"/>
    <property type="evidence" value="ECO:0007669"/>
    <property type="project" value="UniProtKB-SubCell"/>
</dbReference>
<dbReference type="GO" id="GO:0061863">
    <property type="term" value="F:microtubule plus end polymerase"/>
    <property type="evidence" value="ECO:0007669"/>
    <property type="project" value="InterPro"/>
</dbReference>
<dbReference type="InterPro" id="IPR011989">
    <property type="entry name" value="ARM-like"/>
</dbReference>
<protein>
    <submittedName>
        <fullName evidence="10">TOG domain-containing protein</fullName>
    </submittedName>
</protein>
<dbReference type="GO" id="GO:0030951">
    <property type="term" value="P:establishment or maintenance of microtubule cytoskeleton polarity"/>
    <property type="evidence" value="ECO:0007669"/>
    <property type="project" value="InterPro"/>
</dbReference>
<dbReference type="WBParaSite" id="MhA1_Contig2306.frz3.gene3">
    <property type="protein sequence ID" value="MhA1_Contig2306.frz3.gene3"/>
    <property type="gene ID" value="MhA1_Contig2306.frz3.gene3"/>
</dbReference>
<feature type="region of interest" description="Disordered" evidence="7">
    <location>
        <begin position="808"/>
        <end position="863"/>
    </location>
</feature>
<dbReference type="GO" id="GO:0046785">
    <property type="term" value="P:microtubule polymerization"/>
    <property type="evidence" value="ECO:0007669"/>
    <property type="project" value="InterPro"/>
</dbReference>
<dbReference type="SUPFAM" id="SSF48371">
    <property type="entry name" value="ARM repeat"/>
    <property type="match status" value="1"/>
</dbReference>
<dbReference type="GO" id="GO:0051010">
    <property type="term" value="F:microtubule plus-end binding"/>
    <property type="evidence" value="ECO:0007669"/>
    <property type="project" value="InterPro"/>
</dbReference>
<dbReference type="Pfam" id="PF12765">
    <property type="entry name" value="Cohesin_HEAT"/>
    <property type="match status" value="1"/>
</dbReference>
<sequence>MDPFELLEPVDIIPKLPADLDDQLASKKWQERKAVLDSIYAVLVENPKLADNPDYGDLIDKLTKVLKSDANINCAAVAAKCLTSMAKGLRNKFGPHTASIAPVIFDKFKEKKPHLRDPLIELIDAVFASTNLNNLSAVILEASKKPNPSQKSQLDHFIYRTFRSLNSKDIPKGLLKDLISSLTNHASDSDPEVRDASYAALGAIQKCVGETALAVFLGAEMVKDSTKMSKQSSENNFASSLSQHSQQQINANINQQQRNGFEKNLQQIDPFELLEPVDIIPKLPADLDDQLASKKWQERKAVLDSIYAVLVENPKLADNPDYGDLIDKLTKVLKSDANINCAAVAAKCLTSMAKGLRNKFGPHTASIAPVIFDKFKEKKPHLRDPLIELIDAVFASTNLNNLSAVILEASKKPNPSQKSQLDHFIYRTFRSLNSKDIPKGLLKDLISSLTNHASDSDPDVRDAAYAALGAIQKCVGESALAVFLGSTFVKDAAKMSKIAEYRDKAISENPNANIESVPSVLTAPPSNEIVKKVDENKSKGQNNHAKTTIVQANNPSESVPDSADNEHSEDDVYTQVQQNKQKTVKSSKQQQKPNEPKVEPKVEAIEPDFLLCFKSDRTLRLKEEKALKTLKWNFDIPQAEHLEQLNTSLTAFTKPPLTGQLLSKDFKQHIKAIEYLNESGDSKDLVRNQVRKIVHILNTISVPAKIFPNVLDSLKTKNSRQKAEGLAIAESLIEIMGITITNTPQVTMRTFGACIAERDAAVRNAALNAIVTVYRGIGCDRDKVFSLIGQLGEKERAMLDERIKRTGVFDPKSANRPQTTRDMSTSRLNSRVQNSSSQQNTTRARSASGPRRPMELALPGNNSMMVAGADDNVRGPRRSHNVTATGLVSAHSHVALSSALNQTGGRFQLDPKFFENDFDDNSPTLGRTLVNSGANQSGLNSTFTKNDGGPPERGTLTNRNVPSGSIDQQDLQPIKPVIRPVSTFSRRSESVSSISSLESTEYIDRAVHNVSCLQLSIADEAIAQIVTQVFHIRSQHLEQLESVKESKRDDQNFSKENELNEFLRSICNFLSTLTNEVHIVKRISADTLRSFIEAILSLVCDQRLSGFKDQVFRSLNVVVIRLCEFTHPSVCFLALMKLIMKYQATEPKGKMMDLLRKCMIKRTETLTDPAIVDMIDIPTLLEYINNYITRFYITTDGRDLDVSVKETSKLLFICVQRIVVKKKYSILNYLDHFPENSQIVVYVRRCVRAVGKRTADEKTPDGSPPFMEEMEKLFMRINDDIFSGAVEDLYNFMDIHPEQSANLDQFMSKCVNAILIRKAFVEIRKCRMERKPLIPGDSVRRILPEETISYLDNNNQIISCIDEFTALISGSPAATLGQSQKSTPS</sequence>
<feature type="domain" description="TOG" evidence="8">
    <location>
        <begin position="5"/>
        <end position="235"/>
    </location>
</feature>
<dbReference type="Proteomes" id="UP000095281">
    <property type="component" value="Unplaced"/>
</dbReference>
<evidence type="ECO:0000256" key="5">
    <source>
        <dbReference type="ARBA" id="ARBA00025722"/>
    </source>
</evidence>
<comment type="subcellular location">
    <subcellularLocation>
        <location evidence="1">Cytoplasm</location>
        <location evidence="1">Cytoskeleton</location>
    </subcellularLocation>
</comment>
<feature type="compositionally biased region" description="Polar residues" evidence="7">
    <location>
        <begin position="815"/>
        <end position="825"/>
    </location>
</feature>
<dbReference type="Gene3D" id="1.25.10.10">
    <property type="entry name" value="Leucine-rich Repeat Variant"/>
    <property type="match status" value="4"/>
</dbReference>
<evidence type="ECO:0000313" key="9">
    <source>
        <dbReference type="Proteomes" id="UP000095281"/>
    </source>
</evidence>
<feature type="region of interest" description="Disordered" evidence="7">
    <location>
        <begin position="534"/>
        <end position="601"/>
    </location>
</feature>
<feature type="compositionally biased region" description="Low complexity" evidence="7">
    <location>
        <begin position="826"/>
        <end position="843"/>
    </location>
</feature>
<evidence type="ECO:0000256" key="6">
    <source>
        <dbReference type="PROSITE-ProRule" id="PRU00103"/>
    </source>
</evidence>
<name>A0A1I8BHQ9_MELHA</name>
<dbReference type="GO" id="GO:0007051">
    <property type="term" value="P:spindle organization"/>
    <property type="evidence" value="ECO:0007669"/>
    <property type="project" value="InterPro"/>
</dbReference>
<evidence type="ECO:0000256" key="2">
    <source>
        <dbReference type="ARBA" id="ARBA00022490"/>
    </source>
</evidence>
<evidence type="ECO:0000256" key="3">
    <source>
        <dbReference type="ARBA" id="ARBA00022737"/>
    </source>
</evidence>
<feature type="compositionally biased region" description="Polar residues" evidence="7">
    <location>
        <begin position="955"/>
        <end position="971"/>
    </location>
</feature>
<accession>A0A1I8BHQ9</accession>
<dbReference type="PANTHER" id="PTHR12609">
    <property type="entry name" value="MICROTUBULE ASSOCIATED PROTEIN XMAP215"/>
    <property type="match status" value="1"/>
</dbReference>
<dbReference type="InterPro" id="IPR021133">
    <property type="entry name" value="HEAT_type_2"/>
</dbReference>
<keyword evidence="3" id="KW-0677">Repeat</keyword>
<evidence type="ECO:0000259" key="8">
    <source>
        <dbReference type="SMART" id="SM01349"/>
    </source>
</evidence>
<organism evidence="9 10">
    <name type="scientific">Meloidogyne hapla</name>
    <name type="common">Root-knot nematode worm</name>
    <dbReference type="NCBI Taxonomy" id="6305"/>
    <lineage>
        <taxon>Eukaryota</taxon>
        <taxon>Metazoa</taxon>
        <taxon>Ecdysozoa</taxon>
        <taxon>Nematoda</taxon>
        <taxon>Chromadorea</taxon>
        <taxon>Rhabditida</taxon>
        <taxon>Tylenchina</taxon>
        <taxon>Tylenchomorpha</taxon>
        <taxon>Tylenchoidea</taxon>
        <taxon>Meloidogynidae</taxon>
        <taxon>Meloidogyninae</taxon>
        <taxon>Meloidogyne</taxon>
    </lineage>
</organism>
<dbReference type="InterPro" id="IPR045110">
    <property type="entry name" value="XMAP215"/>
</dbReference>
<feature type="compositionally biased region" description="Low complexity" evidence="7">
    <location>
        <begin position="574"/>
        <end position="592"/>
    </location>
</feature>
<proteinExistence type="inferred from homology"/>
<feature type="domain" description="TOG" evidence="8">
    <location>
        <begin position="272"/>
        <end position="511"/>
    </location>
</feature>
<feature type="repeat" description="HEAT" evidence="6">
    <location>
        <begin position="178"/>
        <end position="214"/>
    </location>
</feature>
<feature type="compositionally biased region" description="Polar residues" evidence="7">
    <location>
        <begin position="932"/>
        <end position="945"/>
    </location>
</feature>
<dbReference type="InterPro" id="IPR016024">
    <property type="entry name" value="ARM-type_fold"/>
</dbReference>
<dbReference type="InterPro" id="IPR034085">
    <property type="entry name" value="TOG"/>
</dbReference>
<comment type="similarity">
    <text evidence="5">Belongs to the TOG/XMAP215 family.</text>
</comment>
<dbReference type="InterPro" id="IPR026003">
    <property type="entry name" value="Cohesin_HEAT"/>
</dbReference>
<evidence type="ECO:0000256" key="7">
    <source>
        <dbReference type="SAM" id="MobiDB-lite"/>
    </source>
</evidence>
<feature type="region of interest" description="Disordered" evidence="7">
    <location>
        <begin position="932"/>
        <end position="972"/>
    </location>
</feature>
<keyword evidence="9" id="KW-1185">Reference proteome</keyword>
<dbReference type="OMA" id="RDTETPM"/>
<feature type="compositionally biased region" description="Polar residues" evidence="7">
    <location>
        <begin position="539"/>
        <end position="559"/>
    </location>
</feature>
<keyword evidence="2" id="KW-0963">Cytoplasm</keyword>
<evidence type="ECO:0000256" key="1">
    <source>
        <dbReference type="ARBA" id="ARBA00004245"/>
    </source>
</evidence>
<feature type="domain" description="TOG" evidence="8">
    <location>
        <begin position="591"/>
        <end position="812"/>
    </location>
</feature>
<keyword evidence="4" id="KW-0206">Cytoskeleton</keyword>
<dbReference type="InterPro" id="IPR000357">
    <property type="entry name" value="HEAT"/>
</dbReference>
<dbReference type="SMART" id="SM01349">
    <property type="entry name" value="TOG"/>
    <property type="match status" value="3"/>
</dbReference>
<evidence type="ECO:0000256" key="4">
    <source>
        <dbReference type="ARBA" id="ARBA00023212"/>
    </source>
</evidence>
<dbReference type="FunFam" id="1.25.10.10:FF:000019">
    <property type="entry name" value="Cytoskeleton-associated protein 5"/>
    <property type="match status" value="2"/>
</dbReference>
<evidence type="ECO:0000313" key="10">
    <source>
        <dbReference type="WBParaSite" id="MhA1_Contig2306.frz3.gene3"/>
    </source>
</evidence>
<reference evidence="10" key="1">
    <citation type="submission" date="2016-11" db="UniProtKB">
        <authorList>
            <consortium name="WormBaseParasite"/>
        </authorList>
    </citation>
    <scope>IDENTIFICATION</scope>
</reference>
<feature type="repeat" description="HEAT" evidence="6">
    <location>
        <begin position="445"/>
        <end position="481"/>
    </location>
</feature>
<dbReference type="Pfam" id="PF02985">
    <property type="entry name" value="HEAT"/>
    <property type="match status" value="1"/>
</dbReference>
<dbReference type="PROSITE" id="PS50077">
    <property type="entry name" value="HEAT_REPEAT"/>
    <property type="match status" value="2"/>
</dbReference>